<name>A0A382AH69_9ZZZZ</name>
<reference evidence="1" key="1">
    <citation type="submission" date="2018-05" db="EMBL/GenBank/DDBJ databases">
        <authorList>
            <person name="Lanie J.A."/>
            <person name="Ng W.-L."/>
            <person name="Kazmierczak K.M."/>
            <person name="Andrzejewski T.M."/>
            <person name="Davidsen T.M."/>
            <person name="Wayne K.J."/>
            <person name="Tettelin H."/>
            <person name="Glass J.I."/>
            <person name="Rusch D."/>
            <person name="Podicherti R."/>
            <person name="Tsui H.-C.T."/>
            <person name="Winkler M.E."/>
        </authorList>
    </citation>
    <scope>NUCLEOTIDE SEQUENCE</scope>
</reference>
<feature type="non-terminal residue" evidence="1">
    <location>
        <position position="1"/>
    </location>
</feature>
<organism evidence="1">
    <name type="scientific">marine metagenome</name>
    <dbReference type="NCBI Taxonomy" id="408172"/>
    <lineage>
        <taxon>unclassified sequences</taxon>
        <taxon>metagenomes</taxon>
        <taxon>ecological metagenomes</taxon>
    </lineage>
</organism>
<accession>A0A382AH69</accession>
<dbReference type="AlphaFoldDB" id="A0A382AH69"/>
<sequence>VIVYAVMIANVILMYVKKRYLNYHNFFPFYKKQYKQIS</sequence>
<gene>
    <name evidence="1" type="ORF">METZ01_LOCUS153764</name>
</gene>
<proteinExistence type="predicted"/>
<dbReference type="EMBL" id="UINC01025400">
    <property type="protein sequence ID" value="SVB00910.1"/>
    <property type="molecule type" value="Genomic_DNA"/>
</dbReference>
<evidence type="ECO:0000313" key="1">
    <source>
        <dbReference type="EMBL" id="SVB00910.1"/>
    </source>
</evidence>
<protein>
    <submittedName>
        <fullName evidence="1">Uncharacterized protein</fullName>
    </submittedName>
</protein>